<dbReference type="EMBL" id="CP034206">
    <property type="protein sequence ID" value="QBZ59274.1"/>
    <property type="molecule type" value="Genomic_DNA"/>
</dbReference>
<accession>A0A4P7NDP5</accession>
<dbReference type="Proteomes" id="UP000294847">
    <property type="component" value="Chromosome 3"/>
</dbReference>
<sequence length="47" mass="5086">MDLSRLAVANKSCASHWLPGRSSLGTTVKQGPRVLITATWWRASAFG</sequence>
<evidence type="ECO:0000313" key="2">
    <source>
        <dbReference type="Proteomes" id="UP000294847"/>
    </source>
</evidence>
<gene>
    <name evidence="1" type="ORF">PoMZ_04235</name>
</gene>
<protein>
    <submittedName>
        <fullName evidence="1">Uncharacterized protein</fullName>
    </submittedName>
</protein>
<name>A0A4P7NDP5_PYROR</name>
<organism evidence="1 2">
    <name type="scientific">Pyricularia oryzae</name>
    <name type="common">Rice blast fungus</name>
    <name type="synonym">Magnaporthe oryzae</name>
    <dbReference type="NCBI Taxonomy" id="318829"/>
    <lineage>
        <taxon>Eukaryota</taxon>
        <taxon>Fungi</taxon>
        <taxon>Dikarya</taxon>
        <taxon>Ascomycota</taxon>
        <taxon>Pezizomycotina</taxon>
        <taxon>Sordariomycetes</taxon>
        <taxon>Sordariomycetidae</taxon>
        <taxon>Magnaporthales</taxon>
        <taxon>Pyriculariaceae</taxon>
        <taxon>Pyricularia</taxon>
    </lineage>
</organism>
<evidence type="ECO:0000313" key="1">
    <source>
        <dbReference type="EMBL" id="QBZ59274.1"/>
    </source>
</evidence>
<proteinExistence type="predicted"/>
<reference evidence="1 2" key="1">
    <citation type="journal article" date="2019" name="Mol. Biol. Evol.">
        <title>Blast fungal genomes show frequent chromosomal changes, gene gains and losses, and effector gene turnover.</title>
        <authorList>
            <person name="Gomez Luciano L.B."/>
            <person name="Jason Tsai I."/>
            <person name="Chuma I."/>
            <person name="Tosa Y."/>
            <person name="Chen Y.H."/>
            <person name="Li J.Y."/>
            <person name="Li M.Y."/>
            <person name="Jade Lu M.Y."/>
            <person name="Nakayashiki H."/>
            <person name="Li W.H."/>
        </authorList>
    </citation>
    <scope>NUCLEOTIDE SEQUENCE [LARGE SCALE GENOMIC DNA]</scope>
    <source>
        <strain evidence="1">MZ5-1-6</strain>
    </source>
</reference>
<dbReference type="AlphaFoldDB" id="A0A4P7NDP5"/>